<dbReference type="GO" id="GO:0005576">
    <property type="term" value="C:extracellular region"/>
    <property type="evidence" value="ECO:0007669"/>
    <property type="project" value="InterPro"/>
</dbReference>
<feature type="domain" description="Chitin-binding type-2" evidence="2">
    <location>
        <begin position="22"/>
        <end position="81"/>
    </location>
</feature>
<protein>
    <submittedName>
        <fullName evidence="4">Chitin-binding domain protein cbd-1-like</fullName>
    </submittedName>
</protein>
<evidence type="ECO:0000313" key="3">
    <source>
        <dbReference type="Proteomes" id="UP000504635"/>
    </source>
</evidence>
<evidence type="ECO:0000259" key="2">
    <source>
        <dbReference type="PROSITE" id="PS50940"/>
    </source>
</evidence>
<dbReference type="SMART" id="SM00494">
    <property type="entry name" value="ChtBD2"/>
    <property type="match status" value="1"/>
</dbReference>
<name>A0A6J2XQX9_SITOR</name>
<evidence type="ECO:0000313" key="4">
    <source>
        <dbReference type="RefSeq" id="XP_030753476.1"/>
    </source>
</evidence>
<dbReference type="RefSeq" id="XP_030753476.1">
    <property type="nucleotide sequence ID" value="XM_030897616.1"/>
</dbReference>
<feature type="chain" id="PRO_5027091610" evidence="1">
    <location>
        <begin position="20"/>
        <end position="88"/>
    </location>
</feature>
<dbReference type="InterPro" id="IPR036508">
    <property type="entry name" value="Chitin-bd_dom_sf"/>
</dbReference>
<reference evidence="4" key="1">
    <citation type="submission" date="2025-08" db="UniProtKB">
        <authorList>
            <consortium name="RefSeq"/>
        </authorList>
    </citation>
    <scope>IDENTIFICATION</scope>
    <source>
        <tissue evidence="4">Gonads</tissue>
    </source>
</reference>
<dbReference type="Gene3D" id="2.170.140.10">
    <property type="entry name" value="Chitin binding domain"/>
    <property type="match status" value="1"/>
</dbReference>
<accession>A0A6J2XQX9</accession>
<dbReference type="GeneID" id="115880420"/>
<evidence type="ECO:0000256" key="1">
    <source>
        <dbReference type="SAM" id="SignalP"/>
    </source>
</evidence>
<organism evidence="3 4">
    <name type="scientific">Sitophilus oryzae</name>
    <name type="common">Rice weevil</name>
    <name type="synonym">Curculio oryzae</name>
    <dbReference type="NCBI Taxonomy" id="7048"/>
    <lineage>
        <taxon>Eukaryota</taxon>
        <taxon>Metazoa</taxon>
        <taxon>Ecdysozoa</taxon>
        <taxon>Arthropoda</taxon>
        <taxon>Hexapoda</taxon>
        <taxon>Insecta</taxon>
        <taxon>Pterygota</taxon>
        <taxon>Neoptera</taxon>
        <taxon>Endopterygota</taxon>
        <taxon>Coleoptera</taxon>
        <taxon>Polyphaga</taxon>
        <taxon>Cucujiformia</taxon>
        <taxon>Curculionidae</taxon>
        <taxon>Dryophthorinae</taxon>
        <taxon>Sitophilus</taxon>
    </lineage>
</organism>
<keyword evidence="3" id="KW-1185">Reference proteome</keyword>
<feature type="signal peptide" evidence="1">
    <location>
        <begin position="1"/>
        <end position="19"/>
    </location>
</feature>
<keyword evidence="1" id="KW-0732">Signal</keyword>
<dbReference type="InParanoid" id="A0A6J2XQX9"/>
<dbReference type="Pfam" id="PF01607">
    <property type="entry name" value="CBM_14"/>
    <property type="match status" value="1"/>
</dbReference>
<dbReference type="OrthoDB" id="6020543at2759"/>
<dbReference type="SUPFAM" id="SSF57625">
    <property type="entry name" value="Invertebrate chitin-binding proteins"/>
    <property type="match status" value="1"/>
</dbReference>
<dbReference type="Proteomes" id="UP000504635">
    <property type="component" value="Unplaced"/>
</dbReference>
<dbReference type="KEGG" id="soy:115880420"/>
<dbReference type="GO" id="GO:0008061">
    <property type="term" value="F:chitin binding"/>
    <property type="evidence" value="ECO:0007669"/>
    <property type="project" value="InterPro"/>
</dbReference>
<sequence length="88" mass="9729">MKSFVIALLFSVLIAVSFAEPASECPAEDGEYITLIADLDDCASFYECAYGKPVKVTCPANTYYQIEKETCDYIKDVDCGSRPIPQSR</sequence>
<gene>
    <name evidence="4" type="primary">LOC115880420</name>
</gene>
<dbReference type="PROSITE" id="PS50940">
    <property type="entry name" value="CHIT_BIND_II"/>
    <property type="match status" value="1"/>
</dbReference>
<dbReference type="InterPro" id="IPR002557">
    <property type="entry name" value="Chitin-bd_dom"/>
</dbReference>
<dbReference type="AlphaFoldDB" id="A0A6J2XQX9"/>
<proteinExistence type="predicted"/>